<comment type="catalytic activity">
    <reaction evidence="7 8">
        <text>L-methionyl-tRNA(fMet) + (6R)-10-formyltetrahydrofolate = N-formyl-L-methionyl-tRNA(fMet) + (6S)-5,6,7,8-tetrahydrofolate + H(+)</text>
        <dbReference type="Rhea" id="RHEA:24380"/>
        <dbReference type="Rhea" id="RHEA-COMP:9952"/>
        <dbReference type="Rhea" id="RHEA-COMP:9953"/>
        <dbReference type="ChEBI" id="CHEBI:15378"/>
        <dbReference type="ChEBI" id="CHEBI:57453"/>
        <dbReference type="ChEBI" id="CHEBI:78530"/>
        <dbReference type="ChEBI" id="CHEBI:78844"/>
        <dbReference type="ChEBI" id="CHEBI:195366"/>
        <dbReference type="EC" id="2.1.2.9"/>
    </reaction>
</comment>
<evidence type="ECO:0000256" key="5">
    <source>
        <dbReference type="ARBA" id="ARBA00022679"/>
    </source>
</evidence>
<dbReference type="EMBL" id="CP021474">
    <property type="protein sequence ID" value="ARW19966.1"/>
    <property type="molecule type" value="Genomic_DNA"/>
</dbReference>
<dbReference type="Pfam" id="PF02911">
    <property type="entry name" value="Formyl_trans_C"/>
    <property type="match status" value="1"/>
</dbReference>
<protein>
    <recommendedName>
        <fullName evidence="4 8">Methionyl-tRNA formyltransferase</fullName>
        <ecNumber evidence="3 8">2.1.2.9</ecNumber>
    </recommendedName>
</protein>
<dbReference type="InterPro" id="IPR041711">
    <property type="entry name" value="Met-tRNA-FMT_N"/>
</dbReference>
<feature type="binding site" evidence="8">
    <location>
        <begin position="111"/>
        <end position="114"/>
    </location>
    <ligand>
        <name>(6S)-5,6,7,8-tetrahydrofolate</name>
        <dbReference type="ChEBI" id="CHEBI:57453"/>
    </ligand>
</feature>
<dbReference type="GO" id="GO:0004479">
    <property type="term" value="F:methionyl-tRNA formyltransferase activity"/>
    <property type="evidence" value="ECO:0007669"/>
    <property type="project" value="UniProtKB-UniRule"/>
</dbReference>
<keyword evidence="6 8" id="KW-0648">Protein biosynthesis</keyword>
<reference evidence="12 14" key="2">
    <citation type="submission" date="2023-02" db="EMBL/GenBank/DDBJ databases">
        <title>Comparative genomics and fermentation flavor characterization of five lactic acid bacteria reveal flavor biosynthesis metabolic pathways in fermented muskmelon puree.</title>
        <authorList>
            <person name="Yuan L."/>
            <person name="Li M."/>
            <person name="Xu X."/>
            <person name="Lao F."/>
            <person name="Wu J."/>
        </authorList>
    </citation>
    <scope>NUCLEOTIDE SEQUENCE [LARGE SCALE GENOMIC DNA]</scope>
    <source>
        <strain evidence="12 14">Ca-4</strain>
    </source>
</reference>
<dbReference type="InterPro" id="IPR044135">
    <property type="entry name" value="Met-tRNA-FMT_C"/>
</dbReference>
<dbReference type="EC" id="2.1.2.9" evidence="3 8"/>
<evidence type="ECO:0000256" key="4">
    <source>
        <dbReference type="ARBA" id="ARBA00016014"/>
    </source>
</evidence>
<dbReference type="PANTHER" id="PTHR11138:SF5">
    <property type="entry name" value="METHIONYL-TRNA FORMYLTRANSFERASE, MITOCHONDRIAL"/>
    <property type="match status" value="1"/>
</dbReference>
<dbReference type="FunFam" id="3.40.50.12230:FF:000001">
    <property type="entry name" value="Methionyl-tRNA formyltransferase"/>
    <property type="match status" value="1"/>
</dbReference>
<dbReference type="Gene3D" id="3.10.25.10">
    <property type="entry name" value="Formyl transferase, C-terminal domain"/>
    <property type="match status" value="1"/>
</dbReference>
<dbReference type="GO" id="GO:0005829">
    <property type="term" value="C:cytosol"/>
    <property type="evidence" value="ECO:0007669"/>
    <property type="project" value="TreeGrafter"/>
</dbReference>
<dbReference type="PROSITE" id="PS00373">
    <property type="entry name" value="GART"/>
    <property type="match status" value="1"/>
</dbReference>
<dbReference type="InterPro" id="IPR011034">
    <property type="entry name" value="Formyl_transferase-like_C_sf"/>
</dbReference>
<dbReference type="InterPro" id="IPR005794">
    <property type="entry name" value="Fmt"/>
</dbReference>
<dbReference type="InterPro" id="IPR036477">
    <property type="entry name" value="Formyl_transf_N_sf"/>
</dbReference>
<dbReference type="SUPFAM" id="SSF50486">
    <property type="entry name" value="FMT C-terminal domain-like"/>
    <property type="match status" value="1"/>
</dbReference>
<evidence type="ECO:0000259" key="10">
    <source>
        <dbReference type="Pfam" id="PF02911"/>
    </source>
</evidence>
<comment type="similarity">
    <text evidence="2 8">Belongs to the Fmt family.</text>
</comment>
<evidence type="ECO:0000256" key="1">
    <source>
        <dbReference type="ARBA" id="ARBA00002606"/>
    </source>
</evidence>
<evidence type="ECO:0000256" key="3">
    <source>
        <dbReference type="ARBA" id="ARBA00012261"/>
    </source>
</evidence>
<dbReference type="AlphaFoldDB" id="A0A1Y0VV03"/>
<evidence type="ECO:0000313" key="12">
    <source>
        <dbReference type="EMBL" id="WEA57474.1"/>
    </source>
</evidence>
<name>A0A1Y0VV03_PEDPE</name>
<dbReference type="Proteomes" id="UP001214131">
    <property type="component" value="Chromosome"/>
</dbReference>
<evidence type="ECO:0000259" key="9">
    <source>
        <dbReference type="Pfam" id="PF00551"/>
    </source>
</evidence>
<dbReference type="EMBL" id="CP118739">
    <property type="protein sequence ID" value="WEA57474.1"/>
    <property type="molecule type" value="Genomic_DNA"/>
</dbReference>
<evidence type="ECO:0000256" key="8">
    <source>
        <dbReference type="HAMAP-Rule" id="MF_00182"/>
    </source>
</evidence>
<dbReference type="CDD" id="cd08704">
    <property type="entry name" value="Met_tRNA_FMT_C"/>
    <property type="match status" value="1"/>
</dbReference>
<feature type="domain" description="Formyl transferase C-terminal" evidence="10">
    <location>
        <begin position="205"/>
        <end position="303"/>
    </location>
</feature>
<gene>
    <name evidence="8 12" type="primary">fmt</name>
    <name evidence="12" type="ORF">PWB86_00895</name>
    <name evidence="11" type="ORF">S100892_01394</name>
</gene>
<dbReference type="InterPro" id="IPR002376">
    <property type="entry name" value="Formyl_transf_N"/>
</dbReference>
<dbReference type="Proteomes" id="UP000196118">
    <property type="component" value="Chromosome"/>
</dbReference>
<dbReference type="Pfam" id="PF00551">
    <property type="entry name" value="Formyl_trans_N"/>
    <property type="match status" value="1"/>
</dbReference>
<dbReference type="HAMAP" id="MF_00182">
    <property type="entry name" value="Formyl_trans"/>
    <property type="match status" value="1"/>
</dbReference>
<evidence type="ECO:0000256" key="2">
    <source>
        <dbReference type="ARBA" id="ARBA00010699"/>
    </source>
</evidence>
<evidence type="ECO:0000256" key="7">
    <source>
        <dbReference type="ARBA" id="ARBA00048558"/>
    </source>
</evidence>
<proteinExistence type="inferred from homology"/>
<sequence length="320" mass="35175">MKSIIFMGTPEFSAPILQSLIDEPNYDVIGVVTQPDRKVGRKHVLTPSPVKKVAVKNDIKVYQPEKLSGSAELTELIALNADLIVTAAFGQFLPMSLINSVKIGAVNVHASLLPKYRGGAPVHYAIMNGDKETGVTIIYMVKKMDAGEMLATAKIPITDQDDVGTMFEKLSLLGRDLLLDTLPQLIEGNVQPVKQDEEQVSFSPNISPEEEEIDINLPARLVDAKVRGLRPFPVAYFMMEGKRTKIWKTKVIDQTTDLKPGQVVSKTKHELLIATGEHGVISIEELQPAGKQKMTITDYLNGVGENLHPGKQIIDNDKSK</sequence>
<dbReference type="InterPro" id="IPR037022">
    <property type="entry name" value="Formyl_trans_C_sf"/>
</dbReference>
<comment type="function">
    <text evidence="1 8">Attaches a formyl group to the free amino group of methionyl-tRNA(fMet). The formyl group appears to play a dual role in the initiator identity of N-formylmethionyl-tRNA by promoting its recognition by IF2 and preventing the misappropriation of this tRNA by the elongation apparatus.</text>
</comment>
<dbReference type="Gene3D" id="3.40.50.170">
    <property type="entry name" value="Formyl transferase, N-terminal domain"/>
    <property type="match status" value="1"/>
</dbReference>
<feature type="domain" description="Formyl transferase N-terminal" evidence="9">
    <location>
        <begin position="2"/>
        <end position="180"/>
    </location>
</feature>
<organism evidence="11 13">
    <name type="scientific">Pediococcus pentosaceus</name>
    <dbReference type="NCBI Taxonomy" id="1255"/>
    <lineage>
        <taxon>Bacteria</taxon>
        <taxon>Bacillati</taxon>
        <taxon>Bacillota</taxon>
        <taxon>Bacilli</taxon>
        <taxon>Lactobacillales</taxon>
        <taxon>Lactobacillaceae</taxon>
        <taxon>Pediococcus</taxon>
    </lineage>
</organism>
<dbReference type="RefSeq" id="WP_023440285.1">
    <property type="nucleotide sequence ID" value="NZ_CAKMAM010000001.1"/>
</dbReference>
<reference evidence="11 13" key="1">
    <citation type="submission" date="2017-05" db="EMBL/GenBank/DDBJ databases">
        <title>Genome sequence of Pediococcus pentosaceus strain SRCM100892.</title>
        <authorList>
            <person name="Cho S.H."/>
        </authorList>
    </citation>
    <scope>NUCLEOTIDE SEQUENCE [LARGE SCALE GENOMIC DNA]</scope>
    <source>
        <strain evidence="11 13">SRCM100892</strain>
    </source>
</reference>
<evidence type="ECO:0000256" key="6">
    <source>
        <dbReference type="ARBA" id="ARBA00022917"/>
    </source>
</evidence>
<evidence type="ECO:0000313" key="14">
    <source>
        <dbReference type="Proteomes" id="UP001214131"/>
    </source>
</evidence>
<dbReference type="CDD" id="cd08646">
    <property type="entry name" value="FMT_core_Met-tRNA-FMT_N"/>
    <property type="match status" value="1"/>
</dbReference>
<evidence type="ECO:0000313" key="13">
    <source>
        <dbReference type="Proteomes" id="UP000196118"/>
    </source>
</evidence>
<dbReference type="InterPro" id="IPR005793">
    <property type="entry name" value="Formyl_trans_C"/>
</dbReference>
<dbReference type="SUPFAM" id="SSF53328">
    <property type="entry name" value="Formyltransferase"/>
    <property type="match status" value="1"/>
</dbReference>
<dbReference type="InterPro" id="IPR001555">
    <property type="entry name" value="GART_AS"/>
</dbReference>
<dbReference type="FunFam" id="3.40.50.170:FF:000004">
    <property type="entry name" value="Methionyl-tRNA formyltransferase"/>
    <property type="match status" value="1"/>
</dbReference>
<accession>A0A1Y0VV03</accession>
<dbReference type="NCBIfam" id="TIGR00460">
    <property type="entry name" value="fmt"/>
    <property type="match status" value="1"/>
</dbReference>
<evidence type="ECO:0000313" key="11">
    <source>
        <dbReference type="EMBL" id="ARW19966.1"/>
    </source>
</evidence>
<dbReference type="PANTHER" id="PTHR11138">
    <property type="entry name" value="METHIONYL-TRNA FORMYLTRANSFERASE"/>
    <property type="match status" value="1"/>
</dbReference>
<keyword evidence="5 8" id="KW-0808">Transferase</keyword>